<proteinExistence type="predicted"/>
<evidence type="ECO:0000256" key="1">
    <source>
        <dbReference type="ARBA" id="ARBA00022737"/>
    </source>
</evidence>
<keyword evidence="1" id="KW-0677">Repeat</keyword>
<evidence type="ECO:0000313" key="5">
    <source>
        <dbReference type="Proteomes" id="UP000287033"/>
    </source>
</evidence>
<dbReference type="GO" id="GO:0005634">
    <property type="term" value="C:nucleus"/>
    <property type="evidence" value="ECO:0007669"/>
    <property type="project" value="TreeGrafter"/>
</dbReference>
<accession>A0A401TAN4</accession>
<feature type="repeat" description="ANK" evidence="3">
    <location>
        <begin position="121"/>
        <end position="153"/>
    </location>
</feature>
<reference evidence="4 5" key="1">
    <citation type="journal article" date="2018" name="Nat. Ecol. Evol.">
        <title>Shark genomes provide insights into elasmobranch evolution and the origin of vertebrates.</title>
        <authorList>
            <person name="Hara Y"/>
            <person name="Yamaguchi K"/>
            <person name="Onimaru K"/>
            <person name="Kadota M"/>
            <person name="Koyanagi M"/>
            <person name="Keeley SD"/>
            <person name="Tatsumi K"/>
            <person name="Tanaka K"/>
            <person name="Motone F"/>
            <person name="Kageyama Y"/>
            <person name="Nozu R"/>
            <person name="Adachi N"/>
            <person name="Nishimura O"/>
            <person name="Nakagawa R"/>
            <person name="Tanegashima C"/>
            <person name="Kiyatake I"/>
            <person name="Matsumoto R"/>
            <person name="Murakumo K"/>
            <person name="Nishida K"/>
            <person name="Terakita A"/>
            <person name="Kuratani S"/>
            <person name="Sato K"/>
            <person name="Hyodo S Kuraku.S."/>
        </authorList>
    </citation>
    <scope>NUCLEOTIDE SEQUENCE [LARGE SCALE GENOMIC DNA]</scope>
</reference>
<evidence type="ECO:0000256" key="3">
    <source>
        <dbReference type="PROSITE-ProRule" id="PRU00023"/>
    </source>
</evidence>
<dbReference type="GO" id="GO:0045944">
    <property type="term" value="P:positive regulation of transcription by RNA polymerase II"/>
    <property type="evidence" value="ECO:0007669"/>
    <property type="project" value="TreeGrafter"/>
</dbReference>
<sequence length="198" mass="21686">MLGAVGIAGDGVGAGFTRGAAIICVVDRCAELLLRFGCNVNSRTEDKGDTALHIAARFALEGHVQLYLRHGASVNRLNESEQSPLHCVCAQSHSSEDADRYFRVCHYLIEHGASVEALDEEKQSALHLACRTVNYRMVDLLLSQGIDVNRMDYGGNAPMHKALQAVAYKLEHEPERTVRSLLNYGSIRIWPGAIPKVS</sequence>
<dbReference type="OMA" id="RIWPGAI"/>
<keyword evidence="5" id="KW-1185">Reference proteome</keyword>
<dbReference type="OrthoDB" id="366390at2759"/>
<keyword evidence="2 3" id="KW-0040">ANK repeat</keyword>
<dbReference type="Pfam" id="PF12796">
    <property type="entry name" value="Ank_2"/>
    <property type="match status" value="1"/>
</dbReference>
<organism evidence="4 5">
    <name type="scientific">Chiloscyllium punctatum</name>
    <name type="common">Brownbanded bambooshark</name>
    <name type="synonym">Hemiscyllium punctatum</name>
    <dbReference type="NCBI Taxonomy" id="137246"/>
    <lineage>
        <taxon>Eukaryota</taxon>
        <taxon>Metazoa</taxon>
        <taxon>Chordata</taxon>
        <taxon>Craniata</taxon>
        <taxon>Vertebrata</taxon>
        <taxon>Chondrichthyes</taxon>
        <taxon>Elasmobranchii</taxon>
        <taxon>Galeomorphii</taxon>
        <taxon>Galeoidea</taxon>
        <taxon>Orectolobiformes</taxon>
        <taxon>Hemiscylliidae</taxon>
        <taxon>Chiloscyllium</taxon>
    </lineage>
</organism>
<dbReference type="SMART" id="SM00248">
    <property type="entry name" value="ANK"/>
    <property type="match status" value="3"/>
</dbReference>
<dbReference type="GO" id="GO:0000976">
    <property type="term" value="F:transcription cis-regulatory region binding"/>
    <property type="evidence" value="ECO:0007669"/>
    <property type="project" value="TreeGrafter"/>
</dbReference>
<dbReference type="AlphaFoldDB" id="A0A401TAN4"/>
<dbReference type="InterPro" id="IPR050663">
    <property type="entry name" value="Ankyrin-SOCS_Box"/>
</dbReference>
<evidence type="ECO:0000256" key="2">
    <source>
        <dbReference type="ARBA" id="ARBA00023043"/>
    </source>
</evidence>
<dbReference type="SUPFAM" id="SSF48403">
    <property type="entry name" value="Ankyrin repeat"/>
    <property type="match status" value="1"/>
</dbReference>
<dbReference type="PROSITE" id="PS50088">
    <property type="entry name" value="ANK_REPEAT"/>
    <property type="match status" value="2"/>
</dbReference>
<dbReference type="EMBL" id="BEZZ01028174">
    <property type="protein sequence ID" value="GCC39672.1"/>
    <property type="molecule type" value="Genomic_DNA"/>
</dbReference>
<dbReference type="PANTHER" id="PTHR24193:SF121">
    <property type="entry name" value="ADA2A-CONTAINING COMPLEX COMPONENT 3, ISOFORM D"/>
    <property type="match status" value="1"/>
</dbReference>
<dbReference type="Gene3D" id="1.25.40.20">
    <property type="entry name" value="Ankyrin repeat-containing domain"/>
    <property type="match status" value="2"/>
</dbReference>
<comment type="caution">
    <text evidence="4">The sequence shown here is derived from an EMBL/GenBank/DDBJ whole genome shotgun (WGS) entry which is preliminary data.</text>
</comment>
<dbReference type="InterPro" id="IPR036770">
    <property type="entry name" value="Ankyrin_rpt-contain_sf"/>
</dbReference>
<dbReference type="PROSITE" id="PS50297">
    <property type="entry name" value="ANK_REP_REGION"/>
    <property type="match status" value="2"/>
</dbReference>
<dbReference type="STRING" id="137246.A0A401TAN4"/>
<dbReference type="PANTHER" id="PTHR24193">
    <property type="entry name" value="ANKYRIN REPEAT PROTEIN"/>
    <property type="match status" value="1"/>
</dbReference>
<evidence type="ECO:0000313" key="4">
    <source>
        <dbReference type="EMBL" id="GCC39672.1"/>
    </source>
</evidence>
<dbReference type="InterPro" id="IPR002110">
    <property type="entry name" value="Ankyrin_rpt"/>
</dbReference>
<feature type="repeat" description="ANK" evidence="3">
    <location>
        <begin position="47"/>
        <end position="79"/>
    </location>
</feature>
<dbReference type="Proteomes" id="UP000287033">
    <property type="component" value="Unassembled WGS sequence"/>
</dbReference>
<name>A0A401TAN4_CHIPU</name>
<gene>
    <name evidence="4" type="ORF">chiPu_0023855</name>
</gene>
<protein>
    <submittedName>
        <fullName evidence="4">Uncharacterized protein</fullName>
    </submittedName>
</protein>